<name>A0A0D0PGM6_9RHOB</name>
<feature type="chain" id="PRO_5002218480" evidence="1">
    <location>
        <begin position="17"/>
        <end position="141"/>
    </location>
</feature>
<dbReference type="STRING" id="1123501.Wenmar_00877"/>
<dbReference type="RefSeq" id="WP_018304245.1">
    <property type="nucleotide sequence ID" value="NZ_KB902312.1"/>
</dbReference>
<keyword evidence="3" id="KW-1185">Reference proteome</keyword>
<evidence type="ECO:0000313" key="3">
    <source>
        <dbReference type="Proteomes" id="UP000035100"/>
    </source>
</evidence>
<dbReference type="EMBL" id="AONG01000005">
    <property type="protein sequence ID" value="KIQ70501.1"/>
    <property type="molecule type" value="Genomic_DNA"/>
</dbReference>
<feature type="signal peptide" evidence="1">
    <location>
        <begin position="1"/>
        <end position="16"/>
    </location>
</feature>
<evidence type="ECO:0000313" key="2">
    <source>
        <dbReference type="EMBL" id="KIQ70501.1"/>
    </source>
</evidence>
<dbReference type="OrthoDB" id="10004189at2"/>
<proteinExistence type="predicted"/>
<organism evidence="2 3">
    <name type="scientific">Wenxinia marina DSM 24838</name>
    <dbReference type="NCBI Taxonomy" id="1123501"/>
    <lineage>
        <taxon>Bacteria</taxon>
        <taxon>Pseudomonadati</taxon>
        <taxon>Pseudomonadota</taxon>
        <taxon>Alphaproteobacteria</taxon>
        <taxon>Rhodobacterales</taxon>
        <taxon>Roseobacteraceae</taxon>
        <taxon>Wenxinia</taxon>
    </lineage>
</organism>
<dbReference type="Proteomes" id="UP000035100">
    <property type="component" value="Unassembled WGS sequence"/>
</dbReference>
<accession>A0A0D0PGM6</accession>
<comment type="caution">
    <text evidence="2">The sequence shown here is derived from an EMBL/GenBank/DDBJ whole genome shotgun (WGS) entry which is preliminary data.</text>
</comment>
<sequence length="141" mass="14596">MRLGVLLSALATGAVAQGMAPIADLVQADGPVPAYTRCAGFLAALQERGSEAEFGPDAWANIAAGREDLEAAALILSAEAGDIADVLQDIYLAIGETRDAYLARFETNFDESGEIIAGDPQLEEDLGVCAGLAERAKEGTN</sequence>
<evidence type="ECO:0000256" key="1">
    <source>
        <dbReference type="SAM" id="SignalP"/>
    </source>
</evidence>
<protein>
    <submittedName>
        <fullName evidence="2">Uncharacterized protein</fullName>
    </submittedName>
</protein>
<gene>
    <name evidence="2" type="ORF">Wenmar_00877</name>
</gene>
<dbReference type="AlphaFoldDB" id="A0A0D0PGM6"/>
<reference evidence="2 3" key="1">
    <citation type="submission" date="2013-01" db="EMBL/GenBank/DDBJ databases">
        <authorList>
            <person name="Fiebig A."/>
            <person name="Goeker M."/>
            <person name="Klenk H.-P.P."/>
        </authorList>
    </citation>
    <scope>NUCLEOTIDE SEQUENCE [LARGE SCALE GENOMIC DNA]</scope>
    <source>
        <strain evidence="2 3">DSM 24838</strain>
    </source>
</reference>
<keyword evidence="1" id="KW-0732">Signal</keyword>